<dbReference type="Proteomes" id="UP001174997">
    <property type="component" value="Unassembled WGS sequence"/>
</dbReference>
<comment type="caution">
    <text evidence="1">The sequence shown here is derived from an EMBL/GenBank/DDBJ whole genome shotgun (WGS) entry which is preliminary data.</text>
</comment>
<reference evidence="1" key="1">
    <citation type="submission" date="2023-06" db="EMBL/GenBank/DDBJ databases">
        <title>Genome-scale phylogeny and comparative genomics of the fungal order Sordariales.</title>
        <authorList>
            <consortium name="Lawrence Berkeley National Laboratory"/>
            <person name="Hensen N."/>
            <person name="Bonometti L."/>
            <person name="Westerberg I."/>
            <person name="Brannstrom I.O."/>
            <person name="Guillou S."/>
            <person name="Cros-Aarteil S."/>
            <person name="Calhoun S."/>
            <person name="Haridas S."/>
            <person name="Kuo A."/>
            <person name="Mondo S."/>
            <person name="Pangilinan J."/>
            <person name="Riley R."/>
            <person name="Labutti K."/>
            <person name="Andreopoulos B."/>
            <person name="Lipzen A."/>
            <person name="Chen C."/>
            <person name="Yanf M."/>
            <person name="Daum C."/>
            <person name="Ng V."/>
            <person name="Clum A."/>
            <person name="Steindorff A."/>
            <person name="Ohm R."/>
            <person name="Martin F."/>
            <person name="Silar P."/>
            <person name="Natvig D."/>
            <person name="Lalanne C."/>
            <person name="Gautier V."/>
            <person name="Ament-Velasquez S.L."/>
            <person name="Kruys A."/>
            <person name="Hutchinson M.I."/>
            <person name="Powell A.J."/>
            <person name="Barry K."/>
            <person name="Miller A.N."/>
            <person name="Grigoriev I.V."/>
            <person name="Debuchy R."/>
            <person name="Gladieux P."/>
            <person name="Thoren M.H."/>
            <person name="Johannesson H."/>
        </authorList>
    </citation>
    <scope>NUCLEOTIDE SEQUENCE</scope>
    <source>
        <strain evidence="1">CBS 307.81</strain>
    </source>
</reference>
<protein>
    <submittedName>
        <fullName evidence="1">Uncharacterized protein</fullName>
    </submittedName>
</protein>
<evidence type="ECO:0000313" key="2">
    <source>
        <dbReference type="Proteomes" id="UP001174997"/>
    </source>
</evidence>
<gene>
    <name evidence="1" type="ORF">QBC41DRAFT_107245</name>
</gene>
<name>A0AA39ZEF4_9PEZI</name>
<keyword evidence="2" id="KW-1185">Reference proteome</keyword>
<dbReference type="EMBL" id="JAULSY010000042">
    <property type="protein sequence ID" value="KAK0669452.1"/>
    <property type="molecule type" value="Genomic_DNA"/>
</dbReference>
<organism evidence="1 2">
    <name type="scientific">Cercophora samala</name>
    <dbReference type="NCBI Taxonomy" id="330535"/>
    <lineage>
        <taxon>Eukaryota</taxon>
        <taxon>Fungi</taxon>
        <taxon>Dikarya</taxon>
        <taxon>Ascomycota</taxon>
        <taxon>Pezizomycotina</taxon>
        <taxon>Sordariomycetes</taxon>
        <taxon>Sordariomycetidae</taxon>
        <taxon>Sordariales</taxon>
        <taxon>Lasiosphaeriaceae</taxon>
        <taxon>Cercophora</taxon>
    </lineage>
</organism>
<accession>A0AA39ZEF4</accession>
<dbReference type="AlphaFoldDB" id="A0AA39ZEF4"/>
<sequence length="151" mass="17672">MRCPSWQPISFFFSQPTNFLSTFHFIFFQTCRYYHFFTIYSGKKSRERREQEKTGGGRFEQQLEIPRRFAFAFLAFRRTISPNGSRGKGPLLFIFLAATHTSKTESIYTYSHTACFPFCFLSLVLPPSCSFPHSLGLESLLQRILYLLLSF</sequence>
<evidence type="ECO:0000313" key="1">
    <source>
        <dbReference type="EMBL" id="KAK0669452.1"/>
    </source>
</evidence>
<proteinExistence type="predicted"/>